<dbReference type="SUPFAM" id="SSF63748">
    <property type="entry name" value="Tudor/PWWP/MBT"/>
    <property type="match status" value="2"/>
</dbReference>
<reference evidence="13 14" key="1">
    <citation type="journal article" date="2024" name="Nat. Commun.">
        <title>Phylogenomics reveals the evolutionary origins of lichenization in chlorophyte algae.</title>
        <authorList>
            <person name="Puginier C."/>
            <person name="Libourel C."/>
            <person name="Otte J."/>
            <person name="Skaloud P."/>
            <person name="Haon M."/>
            <person name="Grisel S."/>
            <person name="Petersen M."/>
            <person name="Berrin J.G."/>
            <person name="Delaux P.M."/>
            <person name="Dal Grande F."/>
            <person name="Keller J."/>
        </authorList>
    </citation>
    <scope>NUCLEOTIDE SEQUENCE [LARGE SCALE GENOMIC DNA]</scope>
    <source>
        <strain evidence="13 14">SAG 2043</strain>
    </source>
</reference>
<dbReference type="PROSITE" id="PS50812">
    <property type="entry name" value="PWWP"/>
    <property type="match status" value="1"/>
</dbReference>
<keyword evidence="4" id="KW-0489">Methyltransferase</keyword>
<dbReference type="EMBL" id="JALJOR010000001">
    <property type="protein sequence ID" value="KAK9830440.1"/>
    <property type="molecule type" value="Genomic_DNA"/>
</dbReference>
<sequence length="980" mass="102682">MSAIAALLLPGDVALLAELALPNTNVDAASILLSQSWQLAGRGNGGSVLEKAAASGAFSAAPSDEDAQPAVDAAVISRGADDRQSAAKLAEDADGSSAEPAAAAAKPAAGPEEDVEESSEALVAVAAPPFVRRAEEAKVVWAKVKGYPFWPAQIVSDKFAQERHAAVKHNKQATLPIIFFDTMEIGWMTEKEVVSWRDGVAKGFLNKPKLRRAVDQVHELLWANKRRKAPENWWCRPPPGPKPKPKEVVIAIGGRGAKPAGPAASDSSGVPLAVMAAAAAGSASLPRPAASASSGDGAKSRRPGEKSGRGEAAKSRLGVNKSGMVAKRKPALVKRIVNGEEEQVEAGAGVVTSEAVDEVAARQPAQEAEATELQDTAMASATPSAPRVREPPILDWLAGGPRVPDADIPFKLPIDMLKNRPPVYKKLRQNQYPAGHRPNRLSKDEIHVCNCKPPKVVLSNAPQLLNGAAGVCRASISGPSAALATMGAAQSDATAALSVSDQGFNTGAAGSSDGTDPMFLPLGSMMRQPSGSAAAESSSGAAGAASTGTQFDLLVGPFGPLATGQLQAPVPAPPGLSLAGAVASSAVSGQLLAAETRAAAGRSSASAKQIVVKRTGCPEGCENRAMYMHCDQRLCPCGELCSNRPFHLLKPPKVSIFLTENRGWGVRAEEPIPENTFIVEYAGEIISEVECQSRMAEAKAKGEPHFYMMELGPSLIIDAREKGNIARFINSSCGPNCETQKWHDAATGEVRIGIFSKQPILPGTELTYDYKFQHSGLAAAAGAYRCMCGAPECRGTMDSQPERFKDMYKRIEVYWEGDRVFYRGTVLEYSAKSGTHKIVYDDGETERLDLNKVPHRWLIEDAPKKMSPGLPSPPGSGRLYGPHPLPIRPPGDSVPEGDVDGGPGADEAGVVPNRRKPAAKRARNGKVAQPLFSGDAHSVQAAQSDSTKASSKGKRARGGSASQAAAVADSAVSPRCAAVR</sequence>
<feature type="domain" description="AWS" evidence="12">
    <location>
        <begin position="600"/>
        <end position="650"/>
    </location>
</feature>
<dbReference type="InterPro" id="IPR000313">
    <property type="entry name" value="PWWP_dom"/>
</dbReference>
<feature type="compositionally biased region" description="Polar residues" evidence="8">
    <location>
        <begin position="373"/>
        <end position="383"/>
    </location>
</feature>
<evidence type="ECO:0000256" key="8">
    <source>
        <dbReference type="SAM" id="MobiDB-lite"/>
    </source>
</evidence>
<evidence type="ECO:0000256" key="1">
    <source>
        <dbReference type="ARBA" id="ARBA00004123"/>
    </source>
</evidence>
<gene>
    <name evidence="13" type="ORF">WJX72_011758</name>
</gene>
<name>A0AAW1RA59_9CHLO</name>
<dbReference type="SUPFAM" id="SSF82199">
    <property type="entry name" value="SET domain"/>
    <property type="match status" value="1"/>
</dbReference>
<feature type="region of interest" description="Disordered" evidence="8">
    <location>
        <begin position="281"/>
        <end position="322"/>
    </location>
</feature>
<feature type="compositionally biased region" description="Low complexity" evidence="8">
    <location>
        <begin position="530"/>
        <end position="543"/>
    </location>
</feature>
<dbReference type="Gene3D" id="2.170.270.10">
    <property type="entry name" value="SET domain"/>
    <property type="match status" value="1"/>
</dbReference>
<feature type="compositionally biased region" description="Low complexity" evidence="8">
    <location>
        <begin position="95"/>
        <end position="110"/>
    </location>
</feature>
<dbReference type="PROSITE" id="PS50868">
    <property type="entry name" value="POST_SET"/>
    <property type="match status" value="1"/>
</dbReference>
<dbReference type="Proteomes" id="UP001489004">
    <property type="component" value="Unassembled WGS sequence"/>
</dbReference>
<dbReference type="Gene3D" id="2.30.30.140">
    <property type="match status" value="2"/>
</dbReference>
<dbReference type="Pfam" id="PF17907">
    <property type="entry name" value="AWS"/>
    <property type="match status" value="1"/>
</dbReference>
<evidence type="ECO:0000313" key="14">
    <source>
        <dbReference type="Proteomes" id="UP001489004"/>
    </source>
</evidence>
<feature type="compositionally biased region" description="Basic and acidic residues" evidence="8">
    <location>
        <begin position="298"/>
        <end position="314"/>
    </location>
</feature>
<feature type="region of interest" description="Disordered" evidence="8">
    <location>
        <begin position="506"/>
        <end position="543"/>
    </location>
</feature>
<dbReference type="InterPro" id="IPR050777">
    <property type="entry name" value="SET2_Histone-Lys_MeTrsfase"/>
</dbReference>
<dbReference type="GO" id="GO:0042054">
    <property type="term" value="F:histone methyltransferase activity"/>
    <property type="evidence" value="ECO:0007669"/>
    <property type="project" value="InterPro"/>
</dbReference>
<evidence type="ECO:0000313" key="13">
    <source>
        <dbReference type="EMBL" id="KAK9830440.1"/>
    </source>
</evidence>
<dbReference type="InterPro" id="IPR006560">
    <property type="entry name" value="AWS_dom"/>
</dbReference>
<keyword evidence="5" id="KW-0808">Transferase</keyword>
<dbReference type="CDD" id="cd20404">
    <property type="entry name" value="Tudor_Agenet_AtEML-like"/>
    <property type="match status" value="1"/>
</dbReference>
<evidence type="ECO:0000259" key="11">
    <source>
        <dbReference type="PROSITE" id="PS50868"/>
    </source>
</evidence>
<dbReference type="GO" id="GO:0005634">
    <property type="term" value="C:nucleus"/>
    <property type="evidence" value="ECO:0007669"/>
    <property type="project" value="UniProtKB-SubCell"/>
</dbReference>
<evidence type="ECO:0000256" key="7">
    <source>
        <dbReference type="ARBA" id="ARBA00023242"/>
    </source>
</evidence>
<evidence type="ECO:0000256" key="2">
    <source>
        <dbReference type="ARBA" id="ARBA00004286"/>
    </source>
</evidence>
<dbReference type="InterPro" id="IPR001214">
    <property type="entry name" value="SET_dom"/>
</dbReference>
<evidence type="ECO:0000259" key="9">
    <source>
        <dbReference type="PROSITE" id="PS50280"/>
    </source>
</evidence>
<feature type="region of interest" description="Disordered" evidence="8">
    <location>
        <begin position="84"/>
        <end position="119"/>
    </location>
</feature>
<evidence type="ECO:0000256" key="3">
    <source>
        <dbReference type="ARBA" id="ARBA00022454"/>
    </source>
</evidence>
<dbReference type="AlphaFoldDB" id="A0AAW1RA59"/>
<dbReference type="SMART" id="SM00317">
    <property type="entry name" value="SET"/>
    <property type="match status" value="1"/>
</dbReference>
<feature type="region of interest" description="Disordered" evidence="8">
    <location>
        <begin position="862"/>
        <end position="980"/>
    </location>
</feature>
<dbReference type="CDD" id="cd05162">
    <property type="entry name" value="PWWP"/>
    <property type="match status" value="1"/>
</dbReference>
<evidence type="ECO:0000256" key="6">
    <source>
        <dbReference type="ARBA" id="ARBA00022691"/>
    </source>
</evidence>
<feature type="compositionally biased region" description="Basic residues" evidence="8">
    <location>
        <begin position="913"/>
        <end position="924"/>
    </location>
</feature>
<organism evidence="13 14">
    <name type="scientific">[Myrmecia] bisecta</name>
    <dbReference type="NCBI Taxonomy" id="41462"/>
    <lineage>
        <taxon>Eukaryota</taxon>
        <taxon>Viridiplantae</taxon>
        <taxon>Chlorophyta</taxon>
        <taxon>core chlorophytes</taxon>
        <taxon>Trebouxiophyceae</taxon>
        <taxon>Trebouxiales</taxon>
        <taxon>Trebouxiaceae</taxon>
        <taxon>Myrmecia</taxon>
    </lineage>
</organism>
<feature type="compositionally biased region" description="Polar residues" evidence="8">
    <location>
        <begin position="940"/>
        <end position="950"/>
    </location>
</feature>
<dbReference type="InterPro" id="IPR003616">
    <property type="entry name" value="Post-SET_dom"/>
</dbReference>
<dbReference type="PROSITE" id="PS51215">
    <property type="entry name" value="AWS"/>
    <property type="match status" value="1"/>
</dbReference>
<evidence type="ECO:0008006" key="15">
    <source>
        <dbReference type="Google" id="ProtNLM"/>
    </source>
</evidence>
<keyword evidence="6" id="KW-0949">S-adenosyl-L-methionine</keyword>
<dbReference type="InterPro" id="IPR046341">
    <property type="entry name" value="SET_dom_sf"/>
</dbReference>
<feature type="region of interest" description="Disordered" evidence="8">
    <location>
        <begin position="358"/>
        <end position="388"/>
    </location>
</feature>
<dbReference type="PANTHER" id="PTHR22884">
    <property type="entry name" value="SET DOMAIN PROTEINS"/>
    <property type="match status" value="1"/>
</dbReference>
<dbReference type="SMART" id="SM00293">
    <property type="entry name" value="PWWP"/>
    <property type="match status" value="1"/>
</dbReference>
<feature type="domain" description="PWWP" evidence="10">
    <location>
        <begin position="136"/>
        <end position="199"/>
    </location>
</feature>
<feature type="domain" description="Post-SET" evidence="11">
    <location>
        <begin position="782"/>
        <end position="798"/>
    </location>
</feature>
<comment type="subcellular location">
    <subcellularLocation>
        <location evidence="2">Chromosome</location>
    </subcellularLocation>
    <subcellularLocation>
        <location evidence="1">Nucleus</location>
    </subcellularLocation>
</comment>
<dbReference type="GO" id="GO:0032259">
    <property type="term" value="P:methylation"/>
    <property type="evidence" value="ECO:0007669"/>
    <property type="project" value="UniProtKB-KW"/>
</dbReference>
<keyword evidence="3" id="KW-0158">Chromosome</keyword>
<dbReference type="Pfam" id="PF00855">
    <property type="entry name" value="PWWP"/>
    <property type="match status" value="1"/>
</dbReference>
<dbReference type="Pfam" id="PF00856">
    <property type="entry name" value="SET"/>
    <property type="match status" value="1"/>
</dbReference>
<feature type="compositionally biased region" description="Low complexity" evidence="8">
    <location>
        <begin position="281"/>
        <end position="297"/>
    </location>
</feature>
<evidence type="ECO:0000256" key="5">
    <source>
        <dbReference type="ARBA" id="ARBA00022679"/>
    </source>
</evidence>
<dbReference type="PROSITE" id="PS50280">
    <property type="entry name" value="SET"/>
    <property type="match status" value="1"/>
</dbReference>
<protein>
    <recommendedName>
        <fullName evidence="15">Histone-lysine N-methyltransferase</fullName>
    </recommendedName>
</protein>
<proteinExistence type="predicted"/>
<evidence type="ECO:0000259" key="10">
    <source>
        <dbReference type="PROSITE" id="PS50812"/>
    </source>
</evidence>
<feature type="compositionally biased region" description="Low complexity" evidence="8">
    <location>
        <begin position="958"/>
        <end position="973"/>
    </location>
</feature>
<feature type="domain" description="SET" evidence="9">
    <location>
        <begin position="652"/>
        <end position="771"/>
    </location>
</feature>
<keyword evidence="14" id="KW-1185">Reference proteome</keyword>
<evidence type="ECO:0000259" key="12">
    <source>
        <dbReference type="PROSITE" id="PS51215"/>
    </source>
</evidence>
<dbReference type="GO" id="GO:0005694">
    <property type="term" value="C:chromosome"/>
    <property type="evidence" value="ECO:0007669"/>
    <property type="project" value="UniProtKB-SubCell"/>
</dbReference>
<evidence type="ECO:0000256" key="4">
    <source>
        <dbReference type="ARBA" id="ARBA00022603"/>
    </source>
</evidence>
<comment type="caution">
    <text evidence="13">The sequence shown here is derived from an EMBL/GenBank/DDBJ whole genome shotgun (WGS) entry which is preliminary data.</text>
</comment>
<keyword evidence="7" id="KW-0539">Nucleus</keyword>
<accession>A0AAW1RA59</accession>